<keyword evidence="2" id="KW-0812">Transmembrane</keyword>
<evidence type="ECO:0000313" key="3">
    <source>
        <dbReference type="EMBL" id="KQJ82266.1"/>
    </source>
</evidence>
<dbReference type="AlphaFoldDB" id="I1IX31"/>
<evidence type="ECO:0000313" key="5">
    <source>
        <dbReference type="Proteomes" id="UP000008810"/>
    </source>
</evidence>
<proteinExistence type="predicted"/>
<keyword evidence="2" id="KW-0472">Membrane</keyword>
<evidence type="ECO:0000313" key="4">
    <source>
        <dbReference type="EnsemblPlants" id="KQJ82266"/>
    </source>
</evidence>
<accession>I1IX31</accession>
<evidence type="ECO:0000256" key="1">
    <source>
        <dbReference type="SAM" id="MobiDB-lite"/>
    </source>
</evidence>
<gene>
    <name evidence="3" type="ORF">BRADI_5g07920v3</name>
</gene>
<dbReference type="OMA" id="WDAYKTS"/>
<protein>
    <submittedName>
        <fullName evidence="3 4">Uncharacterized protein</fullName>
    </submittedName>
</protein>
<reference evidence="3" key="2">
    <citation type="submission" date="2017-06" db="EMBL/GenBank/DDBJ databases">
        <title>WGS assembly of Brachypodium distachyon.</title>
        <authorList>
            <consortium name="The International Brachypodium Initiative"/>
            <person name="Lucas S."/>
            <person name="Harmon-Smith M."/>
            <person name="Lail K."/>
            <person name="Tice H."/>
            <person name="Grimwood J."/>
            <person name="Bruce D."/>
            <person name="Barry K."/>
            <person name="Shu S."/>
            <person name="Lindquist E."/>
            <person name="Wang M."/>
            <person name="Pitluck S."/>
            <person name="Vogel J.P."/>
            <person name="Garvin D.F."/>
            <person name="Mockler T.C."/>
            <person name="Schmutz J."/>
            <person name="Rokhsar D."/>
            <person name="Bevan M.W."/>
        </authorList>
    </citation>
    <scope>NUCLEOTIDE SEQUENCE</scope>
    <source>
        <strain evidence="3">Bd21</strain>
    </source>
</reference>
<evidence type="ECO:0000256" key="2">
    <source>
        <dbReference type="SAM" id="Phobius"/>
    </source>
</evidence>
<feature type="transmembrane region" description="Helical" evidence="2">
    <location>
        <begin position="232"/>
        <end position="251"/>
    </location>
</feature>
<dbReference type="EnsemblPlants" id="KQJ82266">
    <property type="protein sequence ID" value="KQJ82266"/>
    <property type="gene ID" value="BRADI_5g07920v3"/>
</dbReference>
<dbReference type="eggNOG" id="ENOG502R4BZ">
    <property type="taxonomic scope" value="Eukaryota"/>
</dbReference>
<dbReference type="Gramene" id="KQJ82266">
    <property type="protein sequence ID" value="KQJ82266"/>
    <property type="gene ID" value="BRADI_5g07920v3"/>
</dbReference>
<keyword evidence="5" id="KW-1185">Reference proteome</keyword>
<sequence>MSTCSTAHSRSHARACPRPHCNLQDAINQRCAACLERRLSGLERQWDEYKTSRRTAAARPRHRRSRSDTTPSSAVVTGAGPETPGGHFPIVLCSPRKLLSSLQQAASSSDASAGAGAVTVGDAIGIGNGKRSRARRYEEDDIQDASSVCSVDAAVAMAAAAAASSCSCSCECTIPRCPCGYGCGYSSISSCSGSTAATSLFSLGEGNATAVAAEMRKTEGGSRWTACGVGRFAAIAVAGVAVLGAVAVAVVEFGMDDGRMEFLVPT</sequence>
<dbReference type="HOGENOM" id="CLU_1177048_0_0_1"/>
<name>I1IX31_BRADI</name>
<dbReference type="EMBL" id="CM000884">
    <property type="protein sequence ID" value="KQJ82266.1"/>
    <property type="molecule type" value="Genomic_DNA"/>
</dbReference>
<dbReference type="InParanoid" id="I1IX31"/>
<reference evidence="4" key="3">
    <citation type="submission" date="2018-08" db="UniProtKB">
        <authorList>
            <consortium name="EnsemblPlants"/>
        </authorList>
    </citation>
    <scope>IDENTIFICATION</scope>
    <source>
        <strain evidence="4">cv. Bd21</strain>
    </source>
</reference>
<organism evidence="4">
    <name type="scientific">Brachypodium distachyon</name>
    <name type="common">Purple false brome</name>
    <name type="synonym">Trachynia distachya</name>
    <dbReference type="NCBI Taxonomy" id="15368"/>
    <lineage>
        <taxon>Eukaryota</taxon>
        <taxon>Viridiplantae</taxon>
        <taxon>Streptophyta</taxon>
        <taxon>Embryophyta</taxon>
        <taxon>Tracheophyta</taxon>
        <taxon>Spermatophyta</taxon>
        <taxon>Magnoliopsida</taxon>
        <taxon>Liliopsida</taxon>
        <taxon>Poales</taxon>
        <taxon>Poaceae</taxon>
        <taxon>BOP clade</taxon>
        <taxon>Pooideae</taxon>
        <taxon>Stipodae</taxon>
        <taxon>Brachypodieae</taxon>
        <taxon>Brachypodium</taxon>
    </lineage>
</organism>
<reference evidence="3 4" key="1">
    <citation type="journal article" date="2010" name="Nature">
        <title>Genome sequencing and analysis of the model grass Brachypodium distachyon.</title>
        <authorList>
            <consortium name="International Brachypodium Initiative"/>
        </authorList>
    </citation>
    <scope>NUCLEOTIDE SEQUENCE [LARGE SCALE GENOMIC DNA]</scope>
    <source>
        <strain evidence="3 4">Bd21</strain>
    </source>
</reference>
<dbReference type="OrthoDB" id="721764at2759"/>
<feature type="region of interest" description="Disordered" evidence="1">
    <location>
        <begin position="49"/>
        <end position="83"/>
    </location>
</feature>
<keyword evidence="2" id="KW-1133">Transmembrane helix</keyword>
<dbReference type="Proteomes" id="UP000008810">
    <property type="component" value="Chromosome 5"/>
</dbReference>